<keyword evidence="4" id="KW-1185">Reference proteome</keyword>
<feature type="region of interest" description="Disordered" evidence="1">
    <location>
        <begin position="34"/>
        <end position="53"/>
    </location>
</feature>
<keyword evidence="2" id="KW-0732">Signal</keyword>
<feature type="compositionally biased region" description="Polar residues" evidence="1">
    <location>
        <begin position="42"/>
        <end position="51"/>
    </location>
</feature>
<sequence>MASANAHCCINLLPLALVIFILFNAVHPCLSFNSQPDRESTKSATKWRSLSSGGGWDFNRKDYDSMLEDEGVAPRPQGSCEITFIPPPSPVYPLKEIHRQMGILIAMAVVTGHALTSWSPNDEEHHLIY</sequence>
<feature type="chain" id="PRO_5026940351" evidence="2">
    <location>
        <begin position="32"/>
        <end position="129"/>
    </location>
</feature>
<name>A0A6J5XVB6_PRUAR</name>
<dbReference type="OrthoDB" id="1094948at2759"/>
<gene>
    <name evidence="3" type="ORF">ORAREDHAP_LOCUS40569</name>
</gene>
<dbReference type="AlphaFoldDB" id="A0A6J5XVB6"/>
<dbReference type="Proteomes" id="UP000507245">
    <property type="component" value="Unassembled WGS sequence"/>
</dbReference>
<feature type="signal peptide" evidence="2">
    <location>
        <begin position="1"/>
        <end position="31"/>
    </location>
</feature>
<organism evidence="3 4">
    <name type="scientific">Prunus armeniaca</name>
    <name type="common">Apricot</name>
    <name type="synonym">Armeniaca vulgaris</name>
    <dbReference type="NCBI Taxonomy" id="36596"/>
    <lineage>
        <taxon>Eukaryota</taxon>
        <taxon>Viridiplantae</taxon>
        <taxon>Streptophyta</taxon>
        <taxon>Embryophyta</taxon>
        <taxon>Tracheophyta</taxon>
        <taxon>Spermatophyta</taxon>
        <taxon>Magnoliopsida</taxon>
        <taxon>eudicotyledons</taxon>
        <taxon>Gunneridae</taxon>
        <taxon>Pentapetalae</taxon>
        <taxon>rosids</taxon>
        <taxon>fabids</taxon>
        <taxon>Rosales</taxon>
        <taxon>Rosaceae</taxon>
        <taxon>Amygdaloideae</taxon>
        <taxon>Amygdaleae</taxon>
        <taxon>Prunus</taxon>
    </lineage>
</organism>
<dbReference type="EMBL" id="CAEKKB010000006">
    <property type="protein sequence ID" value="CAB4315785.1"/>
    <property type="molecule type" value="Genomic_DNA"/>
</dbReference>
<accession>A0A6J5XVB6</accession>
<proteinExistence type="predicted"/>
<reference evidence="4" key="1">
    <citation type="journal article" date="2020" name="Genome Biol.">
        <title>Gamete binning: chromosome-level and haplotype-resolved genome assembly enabled by high-throughput single-cell sequencing of gamete genomes.</title>
        <authorList>
            <person name="Campoy J.A."/>
            <person name="Sun H."/>
            <person name="Goel M."/>
            <person name="Jiao W.-B."/>
            <person name="Folz-Donahue K."/>
            <person name="Wang N."/>
            <person name="Rubio M."/>
            <person name="Liu C."/>
            <person name="Kukat C."/>
            <person name="Ruiz D."/>
            <person name="Huettel B."/>
            <person name="Schneeberger K."/>
        </authorList>
    </citation>
    <scope>NUCLEOTIDE SEQUENCE [LARGE SCALE GENOMIC DNA]</scope>
    <source>
        <strain evidence="4">cv. Rojo Pasion</strain>
    </source>
</reference>
<evidence type="ECO:0000313" key="4">
    <source>
        <dbReference type="Proteomes" id="UP000507245"/>
    </source>
</evidence>
<evidence type="ECO:0000256" key="1">
    <source>
        <dbReference type="SAM" id="MobiDB-lite"/>
    </source>
</evidence>
<evidence type="ECO:0000313" key="3">
    <source>
        <dbReference type="EMBL" id="CAB4315785.1"/>
    </source>
</evidence>
<protein>
    <submittedName>
        <fullName evidence="3">Uncharacterized protein</fullName>
    </submittedName>
</protein>
<evidence type="ECO:0000256" key="2">
    <source>
        <dbReference type="SAM" id="SignalP"/>
    </source>
</evidence>